<evidence type="ECO:0000259" key="13">
    <source>
        <dbReference type="PROSITE" id="PS51504"/>
    </source>
</evidence>
<evidence type="ECO:0000256" key="8">
    <source>
        <dbReference type="ARBA" id="ARBA00023125"/>
    </source>
</evidence>
<evidence type="ECO:0000256" key="2">
    <source>
        <dbReference type="ARBA" id="ARBA00004604"/>
    </source>
</evidence>
<dbReference type="PROSITE" id="PS50090">
    <property type="entry name" value="MYB_LIKE"/>
    <property type="match status" value="1"/>
</dbReference>
<feature type="domain" description="H15" evidence="13">
    <location>
        <begin position="121"/>
        <end position="189"/>
    </location>
</feature>
<dbReference type="InterPro" id="IPR036388">
    <property type="entry name" value="WH-like_DNA-bd_sf"/>
</dbReference>
<dbReference type="InterPro" id="IPR044597">
    <property type="entry name" value="SMH1-6"/>
</dbReference>
<dbReference type="InterPro" id="IPR017930">
    <property type="entry name" value="Myb_dom"/>
</dbReference>
<dbReference type="Pfam" id="PF00538">
    <property type="entry name" value="Linker_histone"/>
    <property type="match status" value="1"/>
</dbReference>
<keyword evidence="6" id="KW-0805">Transcription regulation</keyword>
<dbReference type="GO" id="GO:0006334">
    <property type="term" value="P:nucleosome assembly"/>
    <property type="evidence" value="ECO:0007669"/>
    <property type="project" value="InterPro"/>
</dbReference>
<dbReference type="SUPFAM" id="SSF46689">
    <property type="entry name" value="Homeodomain-like"/>
    <property type="match status" value="1"/>
</dbReference>
<evidence type="ECO:0000256" key="4">
    <source>
        <dbReference type="ARBA" id="ARBA00022454"/>
    </source>
</evidence>
<dbReference type="PROSITE" id="PS51294">
    <property type="entry name" value="HTH_MYB"/>
    <property type="match status" value="1"/>
</dbReference>
<keyword evidence="5" id="KW-0779">Telomere</keyword>
<dbReference type="AlphaFoldDB" id="A0A5P1FWD7"/>
<dbReference type="GO" id="GO:0000781">
    <property type="term" value="C:chromosome, telomeric region"/>
    <property type="evidence" value="ECO:0007669"/>
    <property type="project" value="UniProtKB-SubCell"/>
</dbReference>
<evidence type="ECO:0000259" key="11">
    <source>
        <dbReference type="PROSITE" id="PS50090"/>
    </source>
</evidence>
<evidence type="ECO:0000256" key="5">
    <source>
        <dbReference type="ARBA" id="ARBA00022895"/>
    </source>
</evidence>
<accession>A0A5P1FWD7</accession>
<keyword evidence="7" id="KW-0175">Coiled coil</keyword>
<dbReference type="Pfam" id="PF00249">
    <property type="entry name" value="Myb_DNA-binding"/>
    <property type="match status" value="1"/>
</dbReference>
<evidence type="ECO:0000256" key="9">
    <source>
        <dbReference type="ARBA" id="ARBA00023163"/>
    </source>
</evidence>
<dbReference type="GO" id="GO:0005730">
    <property type="term" value="C:nucleolus"/>
    <property type="evidence" value="ECO:0007669"/>
    <property type="project" value="UniProtKB-SubCell"/>
</dbReference>
<evidence type="ECO:0000313" key="14">
    <source>
        <dbReference type="EMBL" id="ONK81569.1"/>
    </source>
</evidence>
<dbReference type="SUPFAM" id="SSF46785">
    <property type="entry name" value="Winged helix' DNA-binding domain"/>
    <property type="match status" value="1"/>
</dbReference>
<evidence type="ECO:0000256" key="7">
    <source>
        <dbReference type="ARBA" id="ARBA00023054"/>
    </source>
</evidence>
<evidence type="ECO:0000313" key="15">
    <source>
        <dbReference type="Proteomes" id="UP000243459"/>
    </source>
</evidence>
<dbReference type="InterPro" id="IPR005818">
    <property type="entry name" value="Histone_H1/H5_H15"/>
</dbReference>
<dbReference type="InterPro" id="IPR001005">
    <property type="entry name" value="SANT/Myb"/>
</dbReference>
<evidence type="ECO:0000256" key="6">
    <source>
        <dbReference type="ARBA" id="ARBA00023015"/>
    </source>
</evidence>
<proteinExistence type="predicted"/>
<keyword evidence="10" id="KW-0539">Nucleus</keyword>
<evidence type="ECO:0000259" key="12">
    <source>
        <dbReference type="PROSITE" id="PS51294"/>
    </source>
</evidence>
<comment type="subcellular location">
    <subcellularLocation>
        <location evidence="1">Chromosome</location>
        <location evidence="1">Telomere</location>
    </subcellularLocation>
    <subcellularLocation>
        <location evidence="2">Nucleus</location>
        <location evidence="2">Nucleolus</location>
    </subcellularLocation>
</comment>
<feature type="domain" description="Myb-like" evidence="11">
    <location>
        <begin position="5"/>
        <end position="57"/>
    </location>
</feature>
<dbReference type="PROSITE" id="PS51504">
    <property type="entry name" value="H15"/>
    <property type="match status" value="1"/>
</dbReference>
<dbReference type="PANTHER" id="PTHR46267:SF8">
    <property type="entry name" value="TELOMERE REPEAT-BINDING FACTOR 1"/>
    <property type="match status" value="1"/>
</dbReference>
<comment type="subunit">
    <text evidence="3">Forms a homodimer and heterodimers.</text>
</comment>
<dbReference type="GO" id="GO:0000786">
    <property type="term" value="C:nucleosome"/>
    <property type="evidence" value="ECO:0007669"/>
    <property type="project" value="InterPro"/>
</dbReference>
<keyword evidence="15" id="KW-1185">Reference proteome</keyword>
<dbReference type="InterPro" id="IPR036390">
    <property type="entry name" value="WH_DNA-bd_sf"/>
</dbReference>
<dbReference type="Gene3D" id="1.10.10.60">
    <property type="entry name" value="Homeodomain-like"/>
    <property type="match status" value="1"/>
</dbReference>
<evidence type="ECO:0000256" key="3">
    <source>
        <dbReference type="ARBA" id="ARBA00011414"/>
    </source>
</evidence>
<dbReference type="EMBL" id="CM007381">
    <property type="protein sequence ID" value="ONK81569.1"/>
    <property type="molecule type" value="Genomic_DNA"/>
</dbReference>
<dbReference type="Gramene" id="ONK81569">
    <property type="protein sequence ID" value="ONK81569"/>
    <property type="gene ID" value="A4U43_C01F30650"/>
</dbReference>
<dbReference type="PANTHER" id="PTHR46267">
    <property type="entry name" value="SINGLE MYB HISTONE 4"/>
    <property type="match status" value="1"/>
</dbReference>
<keyword evidence="8" id="KW-0238">DNA-binding</keyword>
<gene>
    <name evidence="14" type="ORF">A4U43_C01F30650</name>
</gene>
<evidence type="ECO:0000256" key="10">
    <source>
        <dbReference type="ARBA" id="ARBA00023242"/>
    </source>
</evidence>
<dbReference type="SMART" id="SM00717">
    <property type="entry name" value="SANT"/>
    <property type="match status" value="1"/>
</dbReference>
<dbReference type="InterPro" id="IPR009057">
    <property type="entry name" value="Homeodomain-like_sf"/>
</dbReference>
<dbReference type="Gene3D" id="1.10.10.10">
    <property type="entry name" value="Winged helix-like DNA-binding domain superfamily/Winged helix DNA-binding domain"/>
    <property type="match status" value="1"/>
</dbReference>
<dbReference type="FunFam" id="1.10.10.60:FF:000168">
    <property type="entry name" value="Telomere repeat-binding factor 1"/>
    <property type="match status" value="1"/>
</dbReference>
<name>A0A5P1FWD7_ASPOF</name>
<dbReference type="CDD" id="cd11660">
    <property type="entry name" value="SANT_TRF"/>
    <property type="match status" value="1"/>
</dbReference>
<reference evidence="15" key="1">
    <citation type="journal article" date="2017" name="Nat. Commun.">
        <title>The asparagus genome sheds light on the origin and evolution of a young Y chromosome.</title>
        <authorList>
            <person name="Harkess A."/>
            <person name="Zhou J."/>
            <person name="Xu C."/>
            <person name="Bowers J.E."/>
            <person name="Van der Hulst R."/>
            <person name="Ayyampalayam S."/>
            <person name="Mercati F."/>
            <person name="Riccardi P."/>
            <person name="McKain M.R."/>
            <person name="Kakrana A."/>
            <person name="Tang H."/>
            <person name="Ray J."/>
            <person name="Groenendijk J."/>
            <person name="Arikit S."/>
            <person name="Mathioni S.M."/>
            <person name="Nakano M."/>
            <person name="Shan H."/>
            <person name="Telgmann-Rauber A."/>
            <person name="Kanno A."/>
            <person name="Yue Z."/>
            <person name="Chen H."/>
            <person name="Li W."/>
            <person name="Chen Y."/>
            <person name="Xu X."/>
            <person name="Zhang Y."/>
            <person name="Luo S."/>
            <person name="Chen H."/>
            <person name="Gao J."/>
            <person name="Mao Z."/>
            <person name="Pires J.C."/>
            <person name="Luo M."/>
            <person name="Kudrna D."/>
            <person name="Wing R.A."/>
            <person name="Meyers B.C."/>
            <person name="Yi K."/>
            <person name="Kong H."/>
            <person name="Lavrijsen P."/>
            <person name="Sunseri F."/>
            <person name="Falavigna A."/>
            <person name="Ye Y."/>
            <person name="Leebens-Mack J.H."/>
            <person name="Chen G."/>
        </authorList>
    </citation>
    <scope>NUCLEOTIDE SEQUENCE [LARGE SCALE GENOMIC DNA]</scope>
    <source>
        <strain evidence="15">cv. DH0086</strain>
    </source>
</reference>
<feature type="domain" description="HTH myb-type" evidence="12">
    <location>
        <begin position="1"/>
        <end position="33"/>
    </location>
</feature>
<sequence length="261" mass="29048">MGAPKQKWTAEEESALKAGIRKHGAGKWRTILKDPEFSGILCLRSNVDLKDKWRNMSVVMNGWGSREKGRIALKKSRQIPKHDDNPMALSTAVADSSDEIVDAKPLAMSADAVQANAPNQSEAKLENLILEAITNLKEPSGSNKTAIAMYIEDQYVSPPDFKRLLSAKLRRMTETRKLVKVKRKYRIAPSSLYSEGRNSKVLLIDGRQREHSRVDRDDIKHITKSQIDAYLARMRNMTPKEAANAAALAIIPVLNGGDSCL</sequence>
<keyword evidence="9" id="KW-0804">Transcription</keyword>
<evidence type="ECO:0000256" key="1">
    <source>
        <dbReference type="ARBA" id="ARBA00004574"/>
    </source>
</evidence>
<evidence type="ECO:0008006" key="16">
    <source>
        <dbReference type="Google" id="ProtNLM"/>
    </source>
</evidence>
<dbReference type="Proteomes" id="UP000243459">
    <property type="component" value="Chromosome 1"/>
</dbReference>
<dbReference type="GO" id="GO:0003691">
    <property type="term" value="F:double-stranded telomeric DNA binding"/>
    <property type="evidence" value="ECO:0007669"/>
    <property type="project" value="InterPro"/>
</dbReference>
<dbReference type="OMA" id="RNNCKML"/>
<dbReference type="SMART" id="SM00526">
    <property type="entry name" value="H15"/>
    <property type="match status" value="1"/>
</dbReference>
<keyword evidence="4" id="KW-0158">Chromosome</keyword>
<protein>
    <recommendedName>
        <fullName evidence="16">MYB transcription factor</fullName>
    </recommendedName>
</protein>
<organism evidence="14 15">
    <name type="scientific">Asparagus officinalis</name>
    <name type="common">Garden asparagus</name>
    <dbReference type="NCBI Taxonomy" id="4686"/>
    <lineage>
        <taxon>Eukaryota</taxon>
        <taxon>Viridiplantae</taxon>
        <taxon>Streptophyta</taxon>
        <taxon>Embryophyta</taxon>
        <taxon>Tracheophyta</taxon>
        <taxon>Spermatophyta</taxon>
        <taxon>Magnoliopsida</taxon>
        <taxon>Liliopsida</taxon>
        <taxon>Asparagales</taxon>
        <taxon>Asparagaceae</taxon>
        <taxon>Asparagoideae</taxon>
        <taxon>Asparagus</taxon>
    </lineage>
</organism>